<reference evidence="1 2" key="1">
    <citation type="journal article" date="2017" name="Front. Microbiol.">
        <title>Phaeobacter piscinae sp. nov., a species of the Roseobacter group and potential aquaculture probiont.</title>
        <authorList>
            <person name="Sonnenschein E.C."/>
            <person name="Phippen C.B.W."/>
            <person name="Nielsen K.F."/>
            <person name="Mateiu R.V."/>
            <person name="Melchiorsen J."/>
            <person name="Gram L."/>
            <person name="Overmann J."/>
            <person name="Freese H.M."/>
        </authorList>
    </citation>
    <scope>NUCLEOTIDE SEQUENCE [LARGE SCALE GENOMIC DNA]</scope>
    <source>
        <strain evidence="1 2">P13</strain>
    </source>
</reference>
<evidence type="ECO:0000313" key="1">
    <source>
        <dbReference type="EMBL" id="ATG44599.1"/>
    </source>
</evidence>
<evidence type="ECO:0000313" key="2">
    <source>
        <dbReference type="Proteomes" id="UP000218606"/>
    </source>
</evidence>
<dbReference type="RefSeq" id="WP_254683477.1">
    <property type="nucleotide sequence ID" value="NZ_CP010715.1"/>
</dbReference>
<organism evidence="1 2">
    <name type="scientific">Phaeobacter piscinae</name>
    <dbReference type="NCBI Taxonomy" id="1580596"/>
    <lineage>
        <taxon>Bacteria</taxon>
        <taxon>Pseudomonadati</taxon>
        <taxon>Pseudomonadota</taxon>
        <taxon>Alphaproteobacteria</taxon>
        <taxon>Rhodobacterales</taxon>
        <taxon>Roseobacteraceae</taxon>
        <taxon>Phaeobacter</taxon>
    </lineage>
</organism>
<name>A0AAN1GT17_9RHOB</name>
<dbReference type="Proteomes" id="UP000218606">
    <property type="component" value="Chromosome"/>
</dbReference>
<protein>
    <submittedName>
        <fullName evidence="1">Uncharacterized protein</fullName>
    </submittedName>
</protein>
<proteinExistence type="predicted"/>
<gene>
    <name evidence="1" type="ORF">PhaeoP13_02692</name>
</gene>
<sequence length="132" mass="13890">MKHLARGLSFWSSAAIGTVLVTSLVDMAGAQEGGAAILSPRDGDIVSSPVTVELQLPEEGAYHLYIDGAAFSPETLPIGGVRLTLDMPTGIHQIDLRRGGTASRDHAITVLVDRVTLPDDNNCLSCGGLRRP</sequence>
<dbReference type="AlphaFoldDB" id="A0AAN1GT17"/>
<accession>A0AAN1GT17</accession>
<dbReference type="EMBL" id="CP010767">
    <property type="protein sequence ID" value="ATG44599.1"/>
    <property type="molecule type" value="Genomic_DNA"/>
</dbReference>